<dbReference type="Proteomes" id="UP001209885">
    <property type="component" value="Unassembled WGS sequence"/>
</dbReference>
<sequence length="178" mass="20707">MKRFFLTVFLFFIFNISFAQDNPPNLIKKSTIEYINSITDEIKYVVTSSDPDADPYSYSEDSLKMIYHENIDSLMFAIYASASEIDENGVVVDDIIYVSVQETPLLWLKDVEINANKITLKMVDPEVYEGEYYTYYILLFLDSNEMANRLADIYNDMADRVNQYLKAREDKTSCDPPE</sequence>
<feature type="chain" id="PRO_5047294349" description="DUF4468 domain-containing protein" evidence="1">
    <location>
        <begin position="20"/>
        <end position="178"/>
    </location>
</feature>
<keyword evidence="1" id="KW-0732">Signal</keyword>
<evidence type="ECO:0008006" key="4">
    <source>
        <dbReference type="Google" id="ProtNLM"/>
    </source>
</evidence>
<dbReference type="RefSeq" id="WP_266055542.1">
    <property type="nucleotide sequence ID" value="NZ_JAPFQN010000003.1"/>
</dbReference>
<proteinExistence type="predicted"/>
<name>A0ABT3RPI0_9BACT</name>
<organism evidence="2 3">
    <name type="scientific">Mangrovivirga halotolerans</name>
    <dbReference type="NCBI Taxonomy" id="2993936"/>
    <lineage>
        <taxon>Bacteria</taxon>
        <taxon>Pseudomonadati</taxon>
        <taxon>Bacteroidota</taxon>
        <taxon>Cytophagia</taxon>
        <taxon>Cytophagales</taxon>
        <taxon>Mangrovivirgaceae</taxon>
        <taxon>Mangrovivirga</taxon>
    </lineage>
</organism>
<evidence type="ECO:0000256" key="1">
    <source>
        <dbReference type="SAM" id="SignalP"/>
    </source>
</evidence>
<keyword evidence="3" id="KW-1185">Reference proteome</keyword>
<feature type="signal peptide" evidence="1">
    <location>
        <begin position="1"/>
        <end position="19"/>
    </location>
</feature>
<protein>
    <recommendedName>
        <fullName evidence="4">DUF4468 domain-containing protein</fullName>
    </recommendedName>
</protein>
<evidence type="ECO:0000313" key="2">
    <source>
        <dbReference type="EMBL" id="MCX2743167.1"/>
    </source>
</evidence>
<reference evidence="2 3" key="1">
    <citation type="submission" date="2022-11" db="EMBL/GenBank/DDBJ databases">
        <title>The characterization of three novel Bacteroidetes species and genomic analysis of their roles in tidal elemental geochemical cycles.</title>
        <authorList>
            <person name="Ma K."/>
        </authorList>
    </citation>
    <scope>NUCLEOTIDE SEQUENCE [LARGE SCALE GENOMIC DNA]</scope>
    <source>
        <strain evidence="2 3">M17</strain>
    </source>
</reference>
<comment type="caution">
    <text evidence="2">The sequence shown here is derived from an EMBL/GenBank/DDBJ whole genome shotgun (WGS) entry which is preliminary data.</text>
</comment>
<dbReference type="EMBL" id="JAPFQN010000003">
    <property type="protein sequence ID" value="MCX2743167.1"/>
    <property type="molecule type" value="Genomic_DNA"/>
</dbReference>
<accession>A0ABT3RPI0</accession>
<evidence type="ECO:0000313" key="3">
    <source>
        <dbReference type="Proteomes" id="UP001209885"/>
    </source>
</evidence>
<gene>
    <name evidence="2" type="ORF">OO013_04785</name>
</gene>